<dbReference type="OrthoDB" id="10429886at2759"/>
<gene>
    <name evidence="2" type="ORF">W97_01956</name>
</gene>
<feature type="compositionally biased region" description="Basic and acidic residues" evidence="1">
    <location>
        <begin position="142"/>
        <end position="151"/>
    </location>
</feature>
<sequence>MAPFTPRKRKSQDATPNDSQAPRKRRNTSPTPPSRLRLRKLVNWITFPPRAGGTRQASFLDQDFGDEVKEGLAYLVSLVAAAAERNDVLKEEVQHWQDVRAEEEEKLQLQLQLQLQQQQQQQQQEQRQRQQRIPALPPTTPEEQHLDDDIRAPATPPSSSPPDLHPSHESDSQPSSPPPLTPSDPGSPAHPPRSDEPDPPQRTDPEPLILRGGLPELHALLHLEYQRGYDDGFDEGLAAGRAYGEEEGFTAGVATAQAAGAVVSLRRIPAGGGGVKVLSNGAVVTANGVEEEEEGVMGVRDLRAMGVSEFMAWVAGLSGTEVKGEIWRLMGVRERIGAENEGLAELVRALRPSMVVRLKVGRENMLRAIGRNSLLVKLKVRPRDLVRIVEGEYGGQWDE</sequence>
<reference evidence="3" key="1">
    <citation type="submission" date="2012-06" db="EMBL/GenBank/DDBJ databases">
        <title>The genome sequence of Coniosporium apollinis CBS 100218.</title>
        <authorList>
            <consortium name="The Broad Institute Genome Sequencing Platform"/>
            <person name="Cuomo C."/>
            <person name="Gorbushina A."/>
            <person name="Noack S."/>
            <person name="Walker B."/>
            <person name="Young S.K."/>
            <person name="Zeng Q."/>
            <person name="Gargeya S."/>
            <person name="Fitzgerald M."/>
            <person name="Haas B."/>
            <person name="Abouelleil A."/>
            <person name="Alvarado L."/>
            <person name="Arachchi H.M."/>
            <person name="Berlin A.M."/>
            <person name="Chapman S.B."/>
            <person name="Goldberg J."/>
            <person name="Griggs A."/>
            <person name="Gujja S."/>
            <person name="Hansen M."/>
            <person name="Howarth C."/>
            <person name="Imamovic A."/>
            <person name="Larimer J."/>
            <person name="McCowan C."/>
            <person name="Montmayeur A."/>
            <person name="Murphy C."/>
            <person name="Neiman D."/>
            <person name="Pearson M."/>
            <person name="Priest M."/>
            <person name="Roberts A."/>
            <person name="Saif S."/>
            <person name="Shea T."/>
            <person name="Sisk P."/>
            <person name="Sykes S."/>
            <person name="Wortman J."/>
            <person name="Nusbaum C."/>
            <person name="Birren B."/>
        </authorList>
    </citation>
    <scope>NUCLEOTIDE SEQUENCE [LARGE SCALE GENOMIC DNA]</scope>
    <source>
        <strain evidence="3">CBS 100218</strain>
    </source>
</reference>
<name>R7YM70_CONA1</name>
<feature type="region of interest" description="Disordered" evidence="1">
    <location>
        <begin position="1"/>
        <end position="37"/>
    </location>
</feature>
<keyword evidence="3" id="KW-1185">Reference proteome</keyword>
<dbReference type="EMBL" id="JH767560">
    <property type="protein sequence ID" value="EON62731.1"/>
    <property type="molecule type" value="Genomic_DNA"/>
</dbReference>
<feature type="region of interest" description="Disordered" evidence="1">
    <location>
        <begin position="122"/>
        <end position="210"/>
    </location>
</feature>
<evidence type="ECO:0000313" key="2">
    <source>
        <dbReference type="EMBL" id="EON62731.1"/>
    </source>
</evidence>
<dbReference type="AlphaFoldDB" id="R7YM70"/>
<organism evidence="2 3">
    <name type="scientific">Coniosporium apollinis (strain CBS 100218)</name>
    <name type="common">Rock-inhabiting black yeast</name>
    <dbReference type="NCBI Taxonomy" id="1168221"/>
    <lineage>
        <taxon>Eukaryota</taxon>
        <taxon>Fungi</taxon>
        <taxon>Dikarya</taxon>
        <taxon>Ascomycota</taxon>
        <taxon>Pezizomycotina</taxon>
        <taxon>Dothideomycetes</taxon>
        <taxon>Dothideomycetes incertae sedis</taxon>
        <taxon>Coniosporium</taxon>
    </lineage>
</organism>
<proteinExistence type="predicted"/>
<protein>
    <submittedName>
        <fullName evidence="2">Uncharacterized protein</fullName>
    </submittedName>
</protein>
<feature type="compositionally biased region" description="Pro residues" evidence="1">
    <location>
        <begin position="154"/>
        <end position="164"/>
    </location>
</feature>
<accession>R7YM70</accession>
<evidence type="ECO:0000256" key="1">
    <source>
        <dbReference type="SAM" id="MobiDB-lite"/>
    </source>
</evidence>
<dbReference type="Proteomes" id="UP000016924">
    <property type="component" value="Unassembled WGS sequence"/>
</dbReference>
<dbReference type="GeneID" id="19899267"/>
<dbReference type="RefSeq" id="XP_007778048.1">
    <property type="nucleotide sequence ID" value="XM_007779858.1"/>
</dbReference>
<evidence type="ECO:0000313" key="3">
    <source>
        <dbReference type="Proteomes" id="UP000016924"/>
    </source>
</evidence>
<dbReference type="HOGENOM" id="CLU_690805_0_0_1"/>
<feature type="compositionally biased region" description="Basic residues" evidence="1">
    <location>
        <begin position="1"/>
        <end position="10"/>
    </location>
</feature>
<feature type="compositionally biased region" description="Basic and acidic residues" evidence="1">
    <location>
        <begin position="192"/>
        <end position="205"/>
    </location>
</feature>